<dbReference type="GO" id="GO:0000160">
    <property type="term" value="P:phosphorelay signal transduction system"/>
    <property type="evidence" value="ECO:0007669"/>
    <property type="project" value="InterPro"/>
</dbReference>
<proteinExistence type="predicted"/>
<dbReference type="PANTHER" id="PTHR44757">
    <property type="entry name" value="DIGUANYLATE CYCLASE DGCP"/>
    <property type="match status" value="1"/>
</dbReference>
<evidence type="ECO:0000259" key="6">
    <source>
        <dbReference type="PROSITE" id="PS50883"/>
    </source>
</evidence>
<dbReference type="PROSITE" id="PS50887">
    <property type="entry name" value="GGDEF"/>
    <property type="match status" value="1"/>
</dbReference>
<comment type="caution">
    <text evidence="3">Lacks conserved residue(s) required for the propagation of feature annotation.</text>
</comment>
<dbReference type="SMART" id="SM00052">
    <property type="entry name" value="EAL"/>
    <property type="match status" value="1"/>
</dbReference>
<gene>
    <name evidence="8" type="ORF">E4O92_02040</name>
</gene>
<dbReference type="SUPFAM" id="SSF55073">
    <property type="entry name" value="Nucleotide cyclase"/>
    <property type="match status" value="1"/>
</dbReference>
<dbReference type="EMBL" id="SPUM01000011">
    <property type="protein sequence ID" value="TFW35348.1"/>
    <property type="molecule type" value="Genomic_DNA"/>
</dbReference>
<dbReference type="Proteomes" id="UP000297258">
    <property type="component" value="Unassembled WGS sequence"/>
</dbReference>
<dbReference type="Gene3D" id="3.30.450.20">
    <property type="entry name" value="PAS domain"/>
    <property type="match status" value="1"/>
</dbReference>
<dbReference type="SUPFAM" id="SSF55785">
    <property type="entry name" value="PYP-like sensor domain (PAS domain)"/>
    <property type="match status" value="1"/>
</dbReference>
<dbReference type="InterPro" id="IPR043128">
    <property type="entry name" value="Rev_trsase/Diguanyl_cyclase"/>
</dbReference>
<dbReference type="SMART" id="SM00091">
    <property type="entry name" value="PAS"/>
    <property type="match status" value="1"/>
</dbReference>
<evidence type="ECO:0000256" key="2">
    <source>
        <dbReference type="ARBA" id="ARBA00022777"/>
    </source>
</evidence>
<dbReference type="AlphaFoldDB" id="A0A4Y9TA96"/>
<protein>
    <submittedName>
        <fullName evidence="8">EAL domain-containing protein</fullName>
    </submittedName>
</protein>
<dbReference type="Pfam" id="PF00990">
    <property type="entry name" value="GGDEF"/>
    <property type="match status" value="1"/>
</dbReference>
<dbReference type="Pfam" id="PF08448">
    <property type="entry name" value="PAS_4"/>
    <property type="match status" value="1"/>
</dbReference>
<organism evidence="8 9">
    <name type="scientific">Massilia horti</name>
    <dbReference type="NCBI Taxonomy" id="2562153"/>
    <lineage>
        <taxon>Bacteria</taxon>
        <taxon>Pseudomonadati</taxon>
        <taxon>Pseudomonadota</taxon>
        <taxon>Betaproteobacteria</taxon>
        <taxon>Burkholderiales</taxon>
        <taxon>Oxalobacteraceae</taxon>
        <taxon>Telluria group</taxon>
        <taxon>Massilia</taxon>
    </lineage>
</organism>
<dbReference type="SUPFAM" id="SSF52172">
    <property type="entry name" value="CheY-like"/>
    <property type="match status" value="2"/>
</dbReference>
<dbReference type="PROSITE" id="PS50110">
    <property type="entry name" value="RESPONSE_REGULATORY"/>
    <property type="match status" value="2"/>
</dbReference>
<feature type="domain" description="EAL" evidence="6">
    <location>
        <begin position="650"/>
        <end position="903"/>
    </location>
</feature>
<feature type="domain" description="Response regulatory" evidence="4">
    <location>
        <begin position="9"/>
        <end position="126"/>
    </location>
</feature>
<evidence type="ECO:0000256" key="1">
    <source>
        <dbReference type="ARBA" id="ARBA00022679"/>
    </source>
</evidence>
<reference evidence="8 9" key="1">
    <citation type="submission" date="2019-03" db="EMBL/GenBank/DDBJ databases">
        <title>Draft genome of Massilia hortus sp. nov., a novel bacterial species of the Oxalobacteraceae family.</title>
        <authorList>
            <person name="Peta V."/>
            <person name="Raths R."/>
            <person name="Bucking H."/>
        </authorList>
    </citation>
    <scope>NUCLEOTIDE SEQUENCE [LARGE SCALE GENOMIC DNA]</scope>
    <source>
        <strain evidence="8 9">ONC3</strain>
    </source>
</reference>
<accession>A0A4Y9TA96</accession>
<dbReference type="Pfam" id="PF13185">
    <property type="entry name" value="GAF_2"/>
    <property type="match status" value="1"/>
</dbReference>
<dbReference type="InterPro" id="IPR035965">
    <property type="entry name" value="PAS-like_dom_sf"/>
</dbReference>
<dbReference type="Gene3D" id="3.40.50.2300">
    <property type="match status" value="2"/>
</dbReference>
<dbReference type="InterPro" id="IPR001633">
    <property type="entry name" value="EAL_dom"/>
</dbReference>
<dbReference type="InterPro" id="IPR013656">
    <property type="entry name" value="PAS_4"/>
</dbReference>
<dbReference type="Pfam" id="PF00563">
    <property type="entry name" value="EAL"/>
    <property type="match status" value="1"/>
</dbReference>
<dbReference type="InterPro" id="IPR052155">
    <property type="entry name" value="Biofilm_reg_signaling"/>
</dbReference>
<feature type="domain" description="GGDEF" evidence="7">
    <location>
        <begin position="510"/>
        <end position="641"/>
    </location>
</feature>
<evidence type="ECO:0000259" key="7">
    <source>
        <dbReference type="PROSITE" id="PS50887"/>
    </source>
</evidence>
<dbReference type="Gene3D" id="3.20.20.450">
    <property type="entry name" value="EAL domain"/>
    <property type="match status" value="1"/>
</dbReference>
<feature type="domain" description="PAS" evidence="5">
    <location>
        <begin position="352"/>
        <end position="397"/>
    </location>
</feature>
<dbReference type="FunFam" id="3.20.20.450:FF:000001">
    <property type="entry name" value="Cyclic di-GMP phosphodiesterase yahA"/>
    <property type="match status" value="1"/>
</dbReference>
<dbReference type="InterPro" id="IPR003018">
    <property type="entry name" value="GAF"/>
</dbReference>
<dbReference type="CDD" id="cd01948">
    <property type="entry name" value="EAL"/>
    <property type="match status" value="1"/>
</dbReference>
<dbReference type="SUPFAM" id="SSF55781">
    <property type="entry name" value="GAF domain-like"/>
    <property type="match status" value="1"/>
</dbReference>
<dbReference type="InterPro" id="IPR001789">
    <property type="entry name" value="Sig_transdc_resp-reg_receiver"/>
</dbReference>
<keyword evidence="9" id="KW-1185">Reference proteome</keyword>
<feature type="modified residue" description="4-aspartylphosphate" evidence="3">
    <location>
        <position position="59"/>
    </location>
</feature>
<dbReference type="OrthoDB" id="9813903at2"/>
<dbReference type="InterPro" id="IPR035919">
    <property type="entry name" value="EAL_sf"/>
</dbReference>
<evidence type="ECO:0000313" key="9">
    <source>
        <dbReference type="Proteomes" id="UP000297258"/>
    </source>
</evidence>
<keyword evidence="1" id="KW-0808">Transferase</keyword>
<dbReference type="InterPro" id="IPR000014">
    <property type="entry name" value="PAS"/>
</dbReference>
<dbReference type="PROSITE" id="PS50883">
    <property type="entry name" value="EAL"/>
    <property type="match status" value="1"/>
</dbReference>
<dbReference type="Gene3D" id="3.30.70.270">
    <property type="match status" value="1"/>
</dbReference>
<dbReference type="SMART" id="SM00448">
    <property type="entry name" value="REC"/>
    <property type="match status" value="1"/>
</dbReference>
<dbReference type="PANTHER" id="PTHR44757:SF2">
    <property type="entry name" value="BIOFILM ARCHITECTURE MAINTENANCE PROTEIN MBAA"/>
    <property type="match status" value="1"/>
</dbReference>
<dbReference type="InterPro" id="IPR029016">
    <property type="entry name" value="GAF-like_dom_sf"/>
</dbReference>
<keyword evidence="2" id="KW-0418">Kinase</keyword>
<sequence>MQQEQETVDILVVEDSPTQACQLAHLLAEQGGYTVRVAANGAEGLAAAREATPTLIVSDIKMPVMDGFELCREIKGDPALRDVPVILLTSLTSLYDVIRGLDCGADNFIRKPFDSKYLLGRVRFILANRALRRDERVQLGMQVTLSGQTHFITAERQQIFDLLIATYEEAIQLTEELKAQQARTERSYQTLEGLYKITEALNPALTERAVAEAALERVLDFPGVAGGCLALVDDQGVLRVAALQAAGSDAPAPGAQLDCDCARRLLDGTLRAPEVLHGCQALGGTHACVPLLSGERALGLLHLRTGPEPLDADQLHVLGTIGNQIAIAIGRAHLYGRMESLVRSRTEALASERNLLSAVVETSGALVALCAPSGQIVLYNRACEMALGWPADEALGRPAWEVFRMAGDDHAVRRFFQGHPSERMPLQMGGQWLARDGAARSVIWSGTGLARADGSLEYVLFSGLDTTELRGAEERLEYVSKFDVLTGLPNRILLGERVHQLSSQARVAGQVLGLMLLRLDRQYLVRETLGLDAEKALLQQIAQRLLQPGGADFVARFSDATFALLAVRSEPARLADAAQAVLRVFDTPFVLEQEELHLEGMVGIAVFPNDGAEFEDLVRAAEAALRGAANSREQRFEFYRPELNRGASERFKLEGALRRALERSEFELHYQPQVALGSGAIIGVEALLRWRHPERGLLGPGAFIELAEETGLILPIGEWVLRRACEQTRAWQQNGVPVVPVSVNLSARQFAEHIPETVRRILDETGLDPALLELELTESASMDDPKRTFEILRRLKEMGVSLAIDDFGTGYSSLNYLKRFPVDKLKLDQSFVREIVSDPHDLSIARAVIALGHGLRLTVIAEGVESAAQLALLARHGCDEMQGYFFSRPVPASECARLLCDGVALSVDAMRPAPGRRTVLYVEANAELRDARRRALAERGYDVLGAADAKEAFELLALAEVGVVLCAEQAGDLPSTELLARVGSMYPEVVRILLVSGTAPRNAPFWCLAEPAADGVLGDALDEAFSAANAAGAVTRRYNRS</sequence>
<feature type="domain" description="Response regulatory" evidence="4">
    <location>
        <begin position="918"/>
        <end position="1025"/>
    </location>
</feature>
<dbReference type="CDD" id="cd00130">
    <property type="entry name" value="PAS"/>
    <property type="match status" value="1"/>
</dbReference>
<evidence type="ECO:0000259" key="4">
    <source>
        <dbReference type="PROSITE" id="PS50110"/>
    </source>
</evidence>
<name>A0A4Y9TA96_9BURK</name>
<dbReference type="InterPro" id="IPR029787">
    <property type="entry name" value="Nucleotide_cyclase"/>
</dbReference>
<dbReference type="RefSeq" id="WP_135188083.1">
    <property type="nucleotide sequence ID" value="NZ_SPUM01000011.1"/>
</dbReference>
<keyword evidence="3" id="KW-0597">Phosphoprotein</keyword>
<dbReference type="GO" id="GO:0016301">
    <property type="term" value="F:kinase activity"/>
    <property type="evidence" value="ECO:0007669"/>
    <property type="project" value="UniProtKB-KW"/>
</dbReference>
<dbReference type="NCBIfam" id="TIGR00229">
    <property type="entry name" value="sensory_box"/>
    <property type="match status" value="1"/>
</dbReference>
<dbReference type="SUPFAM" id="SSF141868">
    <property type="entry name" value="EAL domain-like"/>
    <property type="match status" value="1"/>
</dbReference>
<evidence type="ECO:0000313" key="8">
    <source>
        <dbReference type="EMBL" id="TFW35348.1"/>
    </source>
</evidence>
<dbReference type="NCBIfam" id="TIGR00254">
    <property type="entry name" value="GGDEF"/>
    <property type="match status" value="1"/>
</dbReference>
<dbReference type="Pfam" id="PF00072">
    <property type="entry name" value="Response_reg"/>
    <property type="match status" value="1"/>
</dbReference>
<evidence type="ECO:0000259" key="5">
    <source>
        <dbReference type="PROSITE" id="PS50112"/>
    </source>
</evidence>
<dbReference type="InterPro" id="IPR011006">
    <property type="entry name" value="CheY-like_superfamily"/>
</dbReference>
<evidence type="ECO:0000256" key="3">
    <source>
        <dbReference type="PROSITE-ProRule" id="PRU00169"/>
    </source>
</evidence>
<dbReference type="Gene3D" id="3.30.450.40">
    <property type="match status" value="1"/>
</dbReference>
<dbReference type="PROSITE" id="PS50112">
    <property type="entry name" value="PAS"/>
    <property type="match status" value="1"/>
</dbReference>
<dbReference type="InterPro" id="IPR000160">
    <property type="entry name" value="GGDEF_dom"/>
</dbReference>
<dbReference type="SMART" id="SM00267">
    <property type="entry name" value="GGDEF"/>
    <property type="match status" value="1"/>
</dbReference>
<comment type="caution">
    <text evidence="8">The sequence shown here is derived from an EMBL/GenBank/DDBJ whole genome shotgun (WGS) entry which is preliminary data.</text>
</comment>
<dbReference type="CDD" id="cd01949">
    <property type="entry name" value="GGDEF"/>
    <property type="match status" value="1"/>
</dbReference>